<organism evidence="2 3">
    <name type="scientific">Colletotrichum tanaceti</name>
    <dbReference type="NCBI Taxonomy" id="1306861"/>
    <lineage>
        <taxon>Eukaryota</taxon>
        <taxon>Fungi</taxon>
        <taxon>Dikarya</taxon>
        <taxon>Ascomycota</taxon>
        <taxon>Pezizomycotina</taxon>
        <taxon>Sordariomycetes</taxon>
        <taxon>Hypocreomycetidae</taxon>
        <taxon>Glomerellales</taxon>
        <taxon>Glomerellaceae</taxon>
        <taxon>Colletotrichum</taxon>
        <taxon>Colletotrichum destructivum species complex</taxon>
    </lineage>
</organism>
<sequence length="203" mass="22011">MCFGCRGLGFVESSPMPEPRNDREDEEQPQLQHSDRPARQKKLVPKPKTIVHSAPSHDGIPAFVANSVPADTPDHADLAPVRPAYAYVFYDTSSGALQPGRAEDLARSIFDGTKKATAALADCRKESRPLPCLSHLFPRPGACITPRSWGLTSSSHKRAPVTPVLPTVCRQDPRGRHTASSTLIACINHYEREVSPEPPSGSG</sequence>
<feature type="region of interest" description="Disordered" evidence="1">
    <location>
        <begin position="1"/>
        <end position="45"/>
    </location>
</feature>
<gene>
    <name evidence="2" type="ORF">CTA1_9766</name>
</gene>
<dbReference type="AlphaFoldDB" id="A0A4U6X6E1"/>
<proteinExistence type="predicted"/>
<keyword evidence="3" id="KW-1185">Reference proteome</keyword>
<protein>
    <submittedName>
        <fullName evidence="2">Uncharacterized protein</fullName>
    </submittedName>
</protein>
<evidence type="ECO:0000313" key="3">
    <source>
        <dbReference type="Proteomes" id="UP000310108"/>
    </source>
</evidence>
<comment type="caution">
    <text evidence="2">The sequence shown here is derived from an EMBL/GenBank/DDBJ whole genome shotgun (WGS) entry which is preliminary data.</text>
</comment>
<evidence type="ECO:0000256" key="1">
    <source>
        <dbReference type="SAM" id="MobiDB-lite"/>
    </source>
</evidence>
<dbReference type="OrthoDB" id="4837163at2759"/>
<name>A0A4U6X6E1_9PEZI</name>
<accession>A0A4U6X6E1</accession>
<dbReference type="Proteomes" id="UP000310108">
    <property type="component" value="Unassembled WGS sequence"/>
</dbReference>
<dbReference type="EMBL" id="PJEX01000341">
    <property type="protein sequence ID" value="TKW51022.1"/>
    <property type="molecule type" value="Genomic_DNA"/>
</dbReference>
<reference evidence="2 3" key="1">
    <citation type="journal article" date="2019" name="PLoS ONE">
        <title>Comparative genome analysis indicates high evolutionary potential of pathogenicity genes in Colletotrichum tanaceti.</title>
        <authorList>
            <person name="Lelwala R.V."/>
            <person name="Korhonen P.K."/>
            <person name="Young N.D."/>
            <person name="Scott J.B."/>
            <person name="Ades P.A."/>
            <person name="Gasser R.B."/>
            <person name="Taylor P.W.J."/>
        </authorList>
    </citation>
    <scope>NUCLEOTIDE SEQUENCE [LARGE SCALE GENOMIC DNA]</scope>
    <source>
        <strain evidence="2">BRIP57314</strain>
    </source>
</reference>
<evidence type="ECO:0000313" key="2">
    <source>
        <dbReference type="EMBL" id="TKW51022.1"/>
    </source>
</evidence>